<dbReference type="STRING" id="988821.SAMN05421867_11350"/>
<dbReference type="AlphaFoldDB" id="A0A1I1A027"/>
<feature type="compositionally biased region" description="Low complexity" evidence="1">
    <location>
        <begin position="1"/>
        <end position="11"/>
    </location>
</feature>
<evidence type="ECO:0000313" key="2">
    <source>
        <dbReference type="EMBL" id="SFB29960.1"/>
    </source>
</evidence>
<dbReference type="Proteomes" id="UP000199012">
    <property type="component" value="Unassembled WGS sequence"/>
</dbReference>
<reference evidence="2 3" key="1">
    <citation type="submission" date="2016-10" db="EMBL/GenBank/DDBJ databases">
        <authorList>
            <person name="de Groot N.N."/>
        </authorList>
    </citation>
    <scope>NUCLEOTIDE SEQUENCE [LARGE SCALE GENOMIC DNA]</scope>
    <source>
        <strain evidence="2 3">CGMCC 4.6945</strain>
    </source>
</reference>
<evidence type="ECO:0008006" key="4">
    <source>
        <dbReference type="Google" id="ProtNLM"/>
    </source>
</evidence>
<evidence type="ECO:0000256" key="1">
    <source>
        <dbReference type="SAM" id="MobiDB-lite"/>
    </source>
</evidence>
<proteinExistence type="predicted"/>
<dbReference type="EMBL" id="FOKA01000013">
    <property type="protein sequence ID" value="SFB29960.1"/>
    <property type="molecule type" value="Genomic_DNA"/>
</dbReference>
<dbReference type="InterPro" id="IPR014756">
    <property type="entry name" value="Ig_E-set"/>
</dbReference>
<keyword evidence="3" id="KW-1185">Reference proteome</keyword>
<evidence type="ECO:0000313" key="3">
    <source>
        <dbReference type="Proteomes" id="UP000199012"/>
    </source>
</evidence>
<dbReference type="InterPro" id="IPR013783">
    <property type="entry name" value="Ig-like_fold"/>
</dbReference>
<organism evidence="2 3">
    <name type="scientific">Cellulomonas marina</name>
    <dbReference type="NCBI Taxonomy" id="988821"/>
    <lineage>
        <taxon>Bacteria</taxon>
        <taxon>Bacillati</taxon>
        <taxon>Actinomycetota</taxon>
        <taxon>Actinomycetes</taxon>
        <taxon>Micrococcales</taxon>
        <taxon>Cellulomonadaceae</taxon>
        <taxon>Cellulomonas</taxon>
    </lineage>
</organism>
<dbReference type="GO" id="GO:0005975">
    <property type="term" value="P:carbohydrate metabolic process"/>
    <property type="evidence" value="ECO:0007669"/>
    <property type="project" value="UniProtKB-ARBA"/>
</dbReference>
<accession>A0A1I1A027</accession>
<feature type="region of interest" description="Disordered" evidence="1">
    <location>
        <begin position="1"/>
        <end position="33"/>
    </location>
</feature>
<sequence length="135" mass="14169">MILAASGAVARRAARPGRRSSGTLSLAAADRRGDDRTVEGPAVIKQTRSRQAGTCTLTFALPAEEVTGAVSVVGTFNDWTPGQHVLKRRSNGTASASVVVPGGTTVRFRYLAEHGRWFDDHAADVVTADGSVVHV</sequence>
<protein>
    <recommendedName>
        <fullName evidence="4">Carbohydrate-binding module 48 (Isoamylase N-terminal domain)</fullName>
    </recommendedName>
</protein>
<name>A0A1I1A027_9CELL</name>
<dbReference type="Gene3D" id="2.60.40.10">
    <property type="entry name" value="Immunoglobulins"/>
    <property type="match status" value="1"/>
</dbReference>
<gene>
    <name evidence="2" type="ORF">SAMN05421867_11350</name>
</gene>
<dbReference type="SUPFAM" id="SSF81296">
    <property type="entry name" value="E set domains"/>
    <property type="match status" value="1"/>
</dbReference>
<dbReference type="CDD" id="cd07184">
    <property type="entry name" value="E_set_Isoamylase_like_N"/>
    <property type="match status" value="1"/>
</dbReference>